<dbReference type="Proteomes" id="UP001333710">
    <property type="component" value="Chromosome"/>
</dbReference>
<proteinExistence type="predicted"/>
<dbReference type="AlphaFoldDB" id="A0AA48KSM7"/>
<dbReference type="RefSeq" id="WP_338290294.1">
    <property type="nucleotide sequence ID" value="NZ_AP027272.1"/>
</dbReference>
<keyword evidence="1" id="KW-1133">Transmembrane helix</keyword>
<keyword evidence="1" id="KW-0812">Transmembrane</keyword>
<keyword evidence="1" id="KW-0472">Membrane</keyword>
<sequence length="171" mass="19166">MIAAVSIIMFMVMILIYFVVKNQTMAKELREFRHLARSAENRSRFALTTVDSLAAQIQKMLTSQLESAHKRGLIKGEPYEHTSAIFKGFETVVMQCCEHGATVEEALKRALASEGKSLDDVRKFISEMPSEVRVPWVKNNVGSFVIACTNIVNHFTNPSPKKEISDQSEAS</sequence>
<feature type="transmembrane region" description="Helical" evidence="1">
    <location>
        <begin position="6"/>
        <end position="24"/>
    </location>
</feature>
<evidence type="ECO:0000313" key="3">
    <source>
        <dbReference type="Proteomes" id="UP001333710"/>
    </source>
</evidence>
<evidence type="ECO:0000256" key="1">
    <source>
        <dbReference type="SAM" id="Phobius"/>
    </source>
</evidence>
<dbReference type="EMBL" id="AP027272">
    <property type="protein sequence ID" value="BDX04520.1"/>
    <property type="molecule type" value="Genomic_DNA"/>
</dbReference>
<organism evidence="2 3">
    <name type="scientific">Planctobacterium marinum</name>
    <dbReference type="NCBI Taxonomy" id="1631968"/>
    <lineage>
        <taxon>Bacteria</taxon>
        <taxon>Pseudomonadati</taxon>
        <taxon>Pseudomonadota</taxon>
        <taxon>Gammaproteobacteria</taxon>
        <taxon>Alteromonadales</taxon>
        <taxon>Alteromonadaceae</taxon>
        <taxon>Planctobacterium</taxon>
    </lineage>
</organism>
<protein>
    <submittedName>
        <fullName evidence="2">Uncharacterized protein</fullName>
    </submittedName>
</protein>
<reference evidence="2" key="1">
    <citation type="submission" date="2023-01" db="EMBL/GenBank/DDBJ databases">
        <title>Complete genome sequence of Planctobacterium marinum strain Dej080120_11.</title>
        <authorList>
            <person name="Ueki S."/>
            <person name="Maruyama F."/>
        </authorList>
    </citation>
    <scope>NUCLEOTIDE SEQUENCE</scope>
    <source>
        <strain evidence="2">Dej080120_11</strain>
    </source>
</reference>
<dbReference type="KEGG" id="pmaw:MACH26_00410"/>
<accession>A0AA48KSM7</accession>
<name>A0AA48KSM7_9ALTE</name>
<keyword evidence="3" id="KW-1185">Reference proteome</keyword>
<gene>
    <name evidence="2" type="ORF">MACH26_00410</name>
</gene>
<evidence type="ECO:0000313" key="2">
    <source>
        <dbReference type="EMBL" id="BDX04520.1"/>
    </source>
</evidence>